<dbReference type="Ensembl" id="ENSVURT00010006280.1">
    <property type="protein sequence ID" value="ENSVURP00010005544.1"/>
    <property type="gene ID" value="ENSVURG00010004319.1"/>
</dbReference>
<keyword evidence="12" id="KW-0805">Transcription regulation</keyword>
<evidence type="ECO:0000313" key="20">
    <source>
        <dbReference type="Ensembl" id="ENSVURP00010005544.1"/>
    </source>
</evidence>
<dbReference type="InterPro" id="IPR041697">
    <property type="entry name" value="Znf-C2H2_11"/>
</dbReference>
<dbReference type="InterPro" id="IPR057356">
    <property type="entry name" value="Znf-C2H2_ZNF592"/>
</dbReference>
<sequence length="1444" mass="157244">MGGGVGRSGLHLPLAAATTAGVGWQWAIPSPLGLTVLASPSSSLGRASLLFAATFLGGWKRAPLELGPTASERGPREQWGTPFPPPLPQHCLYTVYFKGASVPPTPPLLPLHPSFSLWTSPAFFPGVKGFGLFFSPEHLLNKFMTMGDMKTPDFDDLLAAFDIPDMVDPKAAIESGHDDHESHIKQSAHVDEDSHAPSSSDVGVSVIVKNVRNIDSSEGVDKDGHHSTGNGLHNGFLAGSTLESYNKDGTKSLKDDGPAPEVKLKETTFNQFSPISSAEEFDEDEKIEVDDPPDKEEIRSNFRANVLTGSISQQDYEKLKALGGETLIKPGIPAAPTLDKNKVIKRETETNSITLGVYEPFKVRKVEDKLKENSEKLLENRVLDGKLSSEKNEASLASAAQSKAKSSAKLSSCIAAIAALSAKKAATDTCKEPAANSREPSPLPKESSDSPRAVEKSPESQSLIDGAKKTSIKPPDSPRSVSSENSSKGSPSSPAGSTPAIPKVRIKTIKTSSGEIKRTVTRVLPEVDPDSGKKPSEQTPPMVASVTSLLSSPTSATVLASPPRAPLQSAVVTNTVTSAELTPKQVTIKPVATAFLPVSAVKTAGSQVINLKLANNTTVKATVISAASVQSASSAIIKAANAIQQQTVVVPASSLANAKLVPKTVHLANLNLLPQGAQATSELRQVLTKPQQQIKQAIISAAASQPPKKVSRVQVVSSLQSSVVEAFNKVLSSVNPVPVYIPNLSPPANAGITLPTRGYKCLECGDSFALEKSLTQHYDRRSVRIEVTCNHCTKNLVFYNKCSLLSHARGHKEKGVVMQCSHLILKPVPADQMIASPSSNTSAMSSTLQSSAGGSTHNVTKTQSGITGTVISAPSSTPVIPAMPLDEDPSKLCRHSLKCLECNEVFQDETSLATHFQQAADTSGQKTCNICQMLLPNQCSFASHQRIHQHKSPYTCPECGAICRSVHFQTHVTKNCLHYTRRVGFRCVHCNVVYSDVAALKSHIQGSHCEVFYKCPICPMAFKSAPSTHSHAYTQHPGIKIGEPKIIYKCSMCDTVFTLQTLLYRHFDQHIENQKVSVFKCPDCSLLYAQKQLMMDHIKSMHGTLKSIEGPPNLGINLPFSVKPTTQNSASHNKEDPKSINGKEKLEKKLPSPVKKVAESKKVANPGWTCWECDRLFTQRDVYITHMRKEHGKQMKKHPCRQCDKSFSSSHSLCRHNRIKHKGIRKVYTCSHCPESRRTFTKRLMLEKHIQLMHGIKDPDLKEMTESTSVEETEIKEETKAPSPKRKLEEPVLEFRPPRGAITQPLKKLKINVFKVHKCAVCGFTTENLLQFHEHIPQHKSDGSSYQCRECGLCYTSHVSLSRHLFIVHKLKEPQPVSKQNGSGEDNQQENKPSHEDESSDSLMSDRKCKVCAKTFETEAALNTHMRTHGMAFIKSKRMSSAEK</sequence>
<evidence type="ECO:0000256" key="14">
    <source>
        <dbReference type="ARBA" id="ARBA00023163"/>
    </source>
</evidence>
<keyword evidence="6" id="KW-0479">Metal-binding</keyword>
<organism evidence="20 21">
    <name type="scientific">Vombatus ursinus</name>
    <name type="common">Common wombat</name>
    <dbReference type="NCBI Taxonomy" id="29139"/>
    <lineage>
        <taxon>Eukaryota</taxon>
        <taxon>Metazoa</taxon>
        <taxon>Chordata</taxon>
        <taxon>Craniata</taxon>
        <taxon>Vertebrata</taxon>
        <taxon>Euteleostomi</taxon>
        <taxon>Mammalia</taxon>
        <taxon>Metatheria</taxon>
        <taxon>Diprotodontia</taxon>
        <taxon>Vombatidae</taxon>
        <taxon>Vombatus</taxon>
    </lineage>
</organism>
<keyword evidence="4" id="KW-1017">Isopeptide bond</keyword>
<keyword evidence="9" id="KW-0862">Zinc</keyword>
<evidence type="ECO:0000256" key="3">
    <source>
        <dbReference type="ARBA" id="ARBA00006991"/>
    </source>
</evidence>
<evidence type="ECO:0000256" key="17">
    <source>
        <dbReference type="PROSITE-ProRule" id="PRU00042"/>
    </source>
</evidence>
<evidence type="ECO:0000256" key="16">
    <source>
        <dbReference type="ARBA" id="ARBA00068631"/>
    </source>
</evidence>
<dbReference type="SUPFAM" id="SSF57667">
    <property type="entry name" value="beta-beta-alpha zinc fingers"/>
    <property type="match status" value="5"/>
</dbReference>
<dbReference type="FunFam" id="3.30.160.60:FF:001446">
    <property type="entry name" value="Zinc finger protein 532"/>
    <property type="match status" value="1"/>
</dbReference>
<dbReference type="SMART" id="SM00355">
    <property type="entry name" value="ZnF_C2H2"/>
    <property type="match status" value="15"/>
</dbReference>
<evidence type="ECO:0000256" key="12">
    <source>
        <dbReference type="ARBA" id="ARBA00023015"/>
    </source>
</evidence>
<gene>
    <name evidence="20" type="primary">ZNF532</name>
</gene>
<feature type="region of interest" description="Disordered" evidence="18">
    <location>
        <begin position="273"/>
        <end position="295"/>
    </location>
</feature>
<evidence type="ECO:0000256" key="10">
    <source>
        <dbReference type="ARBA" id="ARBA00022843"/>
    </source>
</evidence>
<keyword evidence="13" id="KW-0238">DNA-binding</keyword>
<evidence type="ECO:0000313" key="21">
    <source>
        <dbReference type="Proteomes" id="UP000314987"/>
    </source>
</evidence>
<feature type="domain" description="C2H2-type" evidence="19">
    <location>
        <begin position="759"/>
        <end position="777"/>
    </location>
</feature>
<feature type="region of interest" description="Disordered" evidence="18">
    <location>
        <begin position="1264"/>
        <end position="1287"/>
    </location>
</feature>
<reference evidence="20" key="3">
    <citation type="submission" date="2025-09" db="UniProtKB">
        <authorList>
            <consortium name="Ensembl"/>
        </authorList>
    </citation>
    <scope>IDENTIFICATION</scope>
</reference>
<keyword evidence="21" id="KW-1185">Reference proteome</keyword>
<dbReference type="Gene3D" id="3.30.160.60">
    <property type="entry name" value="Classic Zinc Finger"/>
    <property type="match status" value="6"/>
</dbReference>
<feature type="compositionally biased region" description="Acidic residues" evidence="18">
    <location>
        <begin position="279"/>
        <end position="294"/>
    </location>
</feature>
<dbReference type="FunFam" id="3.30.160.60:FF:000446">
    <property type="entry name" value="Zinc finger protein"/>
    <property type="match status" value="1"/>
</dbReference>
<feature type="domain" description="C2H2-type" evidence="19">
    <location>
        <begin position="1407"/>
        <end position="1429"/>
    </location>
</feature>
<feature type="region of interest" description="Disordered" evidence="18">
    <location>
        <begin position="1122"/>
        <end position="1153"/>
    </location>
</feature>
<feature type="compositionally biased region" description="Basic and acidic residues" evidence="18">
    <location>
        <begin position="175"/>
        <end position="195"/>
    </location>
</feature>
<dbReference type="GeneTree" id="ENSGT00940000154437"/>
<evidence type="ECO:0000256" key="6">
    <source>
        <dbReference type="ARBA" id="ARBA00022723"/>
    </source>
</evidence>
<feature type="region of interest" description="Disordered" evidence="18">
    <location>
        <begin position="430"/>
        <end position="512"/>
    </location>
</feature>
<evidence type="ECO:0000256" key="11">
    <source>
        <dbReference type="ARBA" id="ARBA00022990"/>
    </source>
</evidence>
<feature type="compositionally biased region" description="Basic and acidic residues" evidence="18">
    <location>
        <begin position="1132"/>
        <end position="1153"/>
    </location>
</feature>
<feature type="domain" description="C2H2-type" evidence="19">
    <location>
        <begin position="1048"/>
        <end position="1075"/>
    </location>
</feature>
<feature type="domain" description="C2H2-type" evidence="19">
    <location>
        <begin position="1079"/>
        <end position="1107"/>
    </location>
</feature>
<dbReference type="FunFam" id="3.30.160.60:FF:000797">
    <property type="entry name" value="zinc finger protein 592 isoform X1"/>
    <property type="match status" value="1"/>
</dbReference>
<dbReference type="Pfam" id="PF13912">
    <property type="entry name" value="zf-C2H2_6"/>
    <property type="match status" value="1"/>
</dbReference>
<feature type="domain" description="C2H2-type" evidence="19">
    <location>
        <begin position="897"/>
        <end position="927"/>
    </location>
</feature>
<dbReference type="PANTHER" id="PTHR47222:SF3">
    <property type="entry name" value="ZINC FINGER PROTEIN 532"/>
    <property type="match status" value="1"/>
</dbReference>
<dbReference type="Pfam" id="PF25412">
    <property type="entry name" value="zf-C2H2_ZNF592"/>
    <property type="match status" value="1"/>
</dbReference>
<evidence type="ECO:0000256" key="4">
    <source>
        <dbReference type="ARBA" id="ARBA00022499"/>
    </source>
</evidence>
<dbReference type="GO" id="GO:0003677">
    <property type="term" value="F:DNA binding"/>
    <property type="evidence" value="ECO:0007669"/>
    <property type="project" value="UniProtKB-KW"/>
</dbReference>
<dbReference type="Pfam" id="PF16622">
    <property type="entry name" value="zf-C2H2_11"/>
    <property type="match status" value="1"/>
</dbReference>
<feature type="region of interest" description="Disordered" evidence="18">
    <location>
        <begin position="215"/>
        <end position="235"/>
    </location>
</feature>
<reference evidence="20" key="2">
    <citation type="submission" date="2025-08" db="UniProtKB">
        <authorList>
            <consortium name="Ensembl"/>
        </authorList>
    </citation>
    <scope>IDENTIFICATION</scope>
</reference>
<evidence type="ECO:0000256" key="9">
    <source>
        <dbReference type="ARBA" id="ARBA00022833"/>
    </source>
</evidence>
<feature type="domain" description="C2H2-type" evidence="19">
    <location>
        <begin position="1168"/>
        <end position="1196"/>
    </location>
</feature>
<evidence type="ECO:0000256" key="8">
    <source>
        <dbReference type="ARBA" id="ARBA00022771"/>
    </source>
</evidence>
<dbReference type="OMA" id="IPKVHKC"/>
<evidence type="ECO:0000256" key="1">
    <source>
        <dbReference type="ARBA" id="ARBA00003767"/>
    </source>
</evidence>
<dbReference type="PROSITE" id="PS50157">
    <property type="entry name" value="ZINC_FINGER_C2H2_2"/>
    <property type="match status" value="11"/>
</dbReference>
<proteinExistence type="inferred from homology"/>
<feature type="domain" description="C2H2-type" evidence="19">
    <location>
        <begin position="1198"/>
        <end position="1226"/>
    </location>
</feature>
<keyword evidence="7" id="KW-0677">Repeat</keyword>
<evidence type="ECO:0000259" key="19">
    <source>
        <dbReference type="PROSITE" id="PS50157"/>
    </source>
</evidence>
<feature type="domain" description="C2H2-type" evidence="19">
    <location>
        <begin position="1228"/>
        <end position="1259"/>
    </location>
</feature>
<keyword evidence="14" id="KW-0804">Transcription</keyword>
<comment type="function">
    <text evidence="1">May be involved in transcriptional regulation.</text>
</comment>
<name>A0A4X2K0Q1_VOMUR</name>
<comment type="similarity">
    <text evidence="3">Belongs to the krueppel C2H2-type zinc-finger protein family.</text>
</comment>
<keyword evidence="5" id="KW-0597">Phosphoprotein</keyword>
<feature type="domain" description="C2H2-type" evidence="19">
    <location>
        <begin position="1013"/>
        <end position="1041"/>
    </location>
</feature>
<keyword evidence="10" id="KW-0832">Ubl conjugation</keyword>
<dbReference type="GO" id="GO:0005634">
    <property type="term" value="C:nucleus"/>
    <property type="evidence" value="ECO:0007669"/>
    <property type="project" value="UniProtKB-SubCell"/>
</dbReference>
<feature type="region of interest" description="Disordered" evidence="18">
    <location>
        <begin position="836"/>
        <end position="861"/>
    </location>
</feature>
<evidence type="ECO:0000256" key="15">
    <source>
        <dbReference type="ARBA" id="ARBA00023242"/>
    </source>
</evidence>
<evidence type="ECO:0000256" key="13">
    <source>
        <dbReference type="ARBA" id="ARBA00023125"/>
    </source>
</evidence>
<reference evidence="21" key="1">
    <citation type="submission" date="2018-12" db="EMBL/GenBank/DDBJ databases">
        <authorList>
            <person name="Yazar S."/>
        </authorList>
    </citation>
    <scope>NUCLEOTIDE SEQUENCE [LARGE SCALE GENOMIC DNA]</scope>
</reference>
<feature type="domain" description="C2H2-type" evidence="19">
    <location>
        <begin position="1346"/>
        <end position="1374"/>
    </location>
</feature>
<feature type="domain" description="C2H2-type" evidence="19">
    <location>
        <begin position="926"/>
        <end position="953"/>
    </location>
</feature>
<dbReference type="InterPro" id="IPR036236">
    <property type="entry name" value="Znf_C2H2_sf"/>
</dbReference>
<feature type="compositionally biased region" description="Basic and acidic residues" evidence="18">
    <location>
        <begin position="446"/>
        <end position="458"/>
    </location>
</feature>
<evidence type="ECO:0000256" key="7">
    <source>
        <dbReference type="ARBA" id="ARBA00022737"/>
    </source>
</evidence>
<evidence type="ECO:0000256" key="5">
    <source>
        <dbReference type="ARBA" id="ARBA00022553"/>
    </source>
</evidence>
<accession>A0A4X2K0Q1</accession>
<protein>
    <recommendedName>
        <fullName evidence="16">Zinc finger protein 532</fullName>
    </recommendedName>
</protein>
<dbReference type="PANTHER" id="PTHR47222">
    <property type="entry name" value="ZINC FINGER PROTEIN 532-RELATED"/>
    <property type="match status" value="1"/>
</dbReference>
<feature type="compositionally biased region" description="Basic and acidic residues" evidence="18">
    <location>
        <begin position="1276"/>
        <end position="1287"/>
    </location>
</feature>
<keyword evidence="8 17" id="KW-0863">Zinc-finger</keyword>
<feature type="compositionally biased region" description="Low complexity" evidence="18">
    <location>
        <begin position="836"/>
        <end position="852"/>
    </location>
</feature>
<feature type="region of interest" description="Disordered" evidence="18">
    <location>
        <begin position="171"/>
        <end position="202"/>
    </location>
</feature>
<comment type="subcellular location">
    <subcellularLocation>
        <location evidence="2">Nucleus</location>
    </subcellularLocation>
</comment>
<evidence type="ECO:0000256" key="2">
    <source>
        <dbReference type="ARBA" id="ARBA00004123"/>
    </source>
</evidence>
<keyword evidence="11" id="KW-0007">Acetylation</keyword>
<dbReference type="InterPro" id="IPR045914">
    <property type="entry name" value="Zn532-like"/>
</dbReference>
<evidence type="ECO:0000256" key="18">
    <source>
        <dbReference type="SAM" id="MobiDB-lite"/>
    </source>
</evidence>
<dbReference type="PROSITE" id="PS00028">
    <property type="entry name" value="ZINC_FINGER_C2H2_1"/>
    <property type="match status" value="9"/>
</dbReference>
<dbReference type="Proteomes" id="UP000314987">
    <property type="component" value="Unassembled WGS sequence"/>
</dbReference>
<feature type="region of interest" description="Disordered" evidence="18">
    <location>
        <begin position="1373"/>
        <end position="1403"/>
    </location>
</feature>
<feature type="compositionally biased region" description="Polar residues" evidence="18">
    <location>
        <begin position="1377"/>
        <end position="1386"/>
    </location>
</feature>
<dbReference type="STRING" id="29139.ENSVURP00010005544"/>
<dbReference type="GO" id="GO:0008270">
    <property type="term" value="F:zinc ion binding"/>
    <property type="evidence" value="ECO:0007669"/>
    <property type="project" value="UniProtKB-KW"/>
</dbReference>
<keyword evidence="15" id="KW-0539">Nucleus</keyword>
<feature type="compositionally biased region" description="Low complexity" evidence="18">
    <location>
        <begin position="480"/>
        <end position="497"/>
    </location>
</feature>
<dbReference type="InterPro" id="IPR013087">
    <property type="entry name" value="Znf_C2H2_type"/>
</dbReference>